<dbReference type="EMBL" id="JACTVA010000009">
    <property type="protein sequence ID" value="MBC9206637.1"/>
    <property type="molecule type" value="Genomic_DNA"/>
</dbReference>
<keyword evidence="2" id="KW-0472">Membrane</keyword>
<evidence type="ECO:0000313" key="4">
    <source>
        <dbReference type="Proteomes" id="UP000626026"/>
    </source>
</evidence>
<feature type="compositionally biased region" description="Basic and acidic residues" evidence="1">
    <location>
        <begin position="1"/>
        <end position="10"/>
    </location>
</feature>
<proteinExistence type="predicted"/>
<keyword evidence="2" id="KW-1133">Transmembrane helix</keyword>
<gene>
    <name evidence="3" type="ORF">IBL26_07285</name>
</gene>
<sequence>MDQQFRDRPVIDMTPEGEFRGPAPSRKGFLDKALARVGGIAALVAIVAGGVVVAGVAIAFFALALPIAALAGLVAFGSMWWRMRRAGQQGRGFVHVMRR</sequence>
<evidence type="ECO:0000256" key="1">
    <source>
        <dbReference type="SAM" id="MobiDB-lite"/>
    </source>
</evidence>
<keyword evidence="4" id="KW-1185">Reference proteome</keyword>
<protein>
    <submittedName>
        <fullName evidence="3">Uncharacterized protein</fullName>
    </submittedName>
</protein>
<feature type="region of interest" description="Disordered" evidence="1">
    <location>
        <begin position="1"/>
        <end position="24"/>
    </location>
</feature>
<accession>A0ABR7RKH2</accession>
<organism evidence="3 4">
    <name type="scientific">Teichococcus aerophilus</name>
    <dbReference type="NCBI Taxonomy" id="1224513"/>
    <lineage>
        <taxon>Bacteria</taxon>
        <taxon>Pseudomonadati</taxon>
        <taxon>Pseudomonadota</taxon>
        <taxon>Alphaproteobacteria</taxon>
        <taxon>Acetobacterales</taxon>
        <taxon>Roseomonadaceae</taxon>
        <taxon>Roseomonas</taxon>
    </lineage>
</organism>
<name>A0ABR7RKH2_9PROT</name>
<comment type="caution">
    <text evidence="3">The sequence shown here is derived from an EMBL/GenBank/DDBJ whole genome shotgun (WGS) entry which is preliminary data.</text>
</comment>
<feature type="transmembrane region" description="Helical" evidence="2">
    <location>
        <begin position="33"/>
        <end position="52"/>
    </location>
</feature>
<feature type="transmembrane region" description="Helical" evidence="2">
    <location>
        <begin position="58"/>
        <end position="81"/>
    </location>
</feature>
<keyword evidence="2" id="KW-0812">Transmembrane</keyword>
<dbReference type="Proteomes" id="UP000626026">
    <property type="component" value="Unassembled WGS sequence"/>
</dbReference>
<reference evidence="3 4" key="1">
    <citation type="journal article" date="2013" name="Int. J. Syst. Evol. Microbiol.">
        <title>Roseomonas aerophila sp. nov., isolated from air.</title>
        <authorList>
            <person name="Kim S.J."/>
            <person name="Weon H.Y."/>
            <person name="Ahn J.H."/>
            <person name="Hong S.B."/>
            <person name="Seok S.J."/>
            <person name="Whang K.S."/>
            <person name="Kwon S.W."/>
        </authorList>
    </citation>
    <scope>NUCLEOTIDE SEQUENCE [LARGE SCALE GENOMIC DNA]</scope>
    <source>
        <strain evidence="3 4">NBRC 108923</strain>
    </source>
</reference>
<evidence type="ECO:0000313" key="3">
    <source>
        <dbReference type="EMBL" id="MBC9206637.1"/>
    </source>
</evidence>
<evidence type="ECO:0000256" key="2">
    <source>
        <dbReference type="SAM" id="Phobius"/>
    </source>
</evidence>